<evidence type="ECO:0000256" key="6">
    <source>
        <dbReference type="ARBA" id="ARBA00023453"/>
    </source>
</evidence>
<proteinExistence type="inferred from homology"/>
<dbReference type="InterPro" id="IPR002935">
    <property type="entry name" value="SAM_O-MeTrfase"/>
</dbReference>
<keyword evidence="4" id="KW-0949">S-adenosyl-L-methionine</keyword>
<evidence type="ECO:0000256" key="1">
    <source>
        <dbReference type="ARBA" id="ARBA00012880"/>
    </source>
</evidence>
<dbReference type="Proteomes" id="UP000800235">
    <property type="component" value="Unassembled WGS sequence"/>
</dbReference>
<dbReference type="Gene3D" id="3.40.50.150">
    <property type="entry name" value="Vaccinia Virus protein VP39"/>
    <property type="match status" value="1"/>
</dbReference>
<evidence type="ECO:0000256" key="5">
    <source>
        <dbReference type="ARBA" id="ARBA00022939"/>
    </source>
</evidence>
<evidence type="ECO:0000313" key="8">
    <source>
        <dbReference type="Proteomes" id="UP000800235"/>
    </source>
</evidence>
<dbReference type="InterPro" id="IPR029063">
    <property type="entry name" value="SAM-dependent_MTases_sf"/>
</dbReference>
<comment type="caution">
    <text evidence="7">The sequence shown here is derived from an EMBL/GenBank/DDBJ whole genome shotgun (WGS) entry which is preliminary data.</text>
</comment>
<evidence type="ECO:0000256" key="2">
    <source>
        <dbReference type="ARBA" id="ARBA00022603"/>
    </source>
</evidence>
<dbReference type="AlphaFoldDB" id="A0A9P4NQM3"/>
<dbReference type="Pfam" id="PF13578">
    <property type="entry name" value="Methyltransf_24"/>
    <property type="match status" value="1"/>
</dbReference>
<evidence type="ECO:0000256" key="4">
    <source>
        <dbReference type="ARBA" id="ARBA00022691"/>
    </source>
</evidence>
<keyword evidence="8" id="KW-1185">Reference proteome</keyword>
<comment type="similarity">
    <text evidence="6">Belongs to the class I-like SAM-binding methyltransferase superfamily. Cation-dependent O-methyltransferase family.</text>
</comment>
<reference evidence="7" key="1">
    <citation type="journal article" date="2020" name="Stud. Mycol.">
        <title>101 Dothideomycetes genomes: a test case for predicting lifestyles and emergence of pathogens.</title>
        <authorList>
            <person name="Haridas S."/>
            <person name="Albert R."/>
            <person name="Binder M."/>
            <person name="Bloem J."/>
            <person name="Labutti K."/>
            <person name="Salamov A."/>
            <person name="Andreopoulos B."/>
            <person name="Baker S."/>
            <person name="Barry K."/>
            <person name="Bills G."/>
            <person name="Bluhm B."/>
            <person name="Cannon C."/>
            <person name="Castanera R."/>
            <person name="Culley D."/>
            <person name="Daum C."/>
            <person name="Ezra D."/>
            <person name="Gonzalez J."/>
            <person name="Henrissat B."/>
            <person name="Kuo A."/>
            <person name="Liang C."/>
            <person name="Lipzen A."/>
            <person name="Lutzoni F."/>
            <person name="Magnuson J."/>
            <person name="Mondo S."/>
            <person name="Nolan M."/>
            <person name="Ohm R."/>
            <person name="Pangilinan J."/>
            <person name="Park H.-J."/>
            <person name="Ramirez L."/>
            <person name="Alfaro M."/>
            <person name="Sun H."/>
            <person name="Tritt A."/>
            <person name="Yoshinaga Y."/>
            <person name="Zwiers L.-H."/>
            <person name="Turgeon B."/>
            <person name="Goodwin S."/>
            <person name="Spatafora J."/>
            <person name="Crous P."/>
            <person name="Grigoriev I."/>
        </authorList>
    </citation>
    <scope>NUCLEOTIDE SEQUENCE</scope>
    <source>
        <strain evidence="7">CBS 130266</strain>
    </source>
</reference>
<dbReference type="PROSITE" id="PS51682">
    <property type="entry name" value="SAM_OMT_I"/>
    <property type="match status" value="1"/>
</dbReference>
<dbReference type="PANTHER" id="PTHR43836:SF2">
    <property type="entry name" value="CATECHOL O-METHYLTRANSFERASE 1-RELATED"/>
    <property type="match status" value="1"/>
</dbReference>
<dbReference type="EC" id="2.1.1.6" evidence="1"/>
<dbReference type="GO" id="GO:0008171">
    <property type="term" value="F:O-methyltransferase activity"/>
    <property type="evidence" value="ECO:0007669"/>
    <property type="project" value="InterPro"/>
</dbReference>
<accession>A0A9P4NQM3</accession>
<dbReference type="SUPFAM" id="SSF53335">
    <property type="entry name" value="S-adenosyl-L-methionine-dependent methyltransferases"/>
    <property type="match status" value="1"/>
</dbReference>
<name>A0A9P4NQM3_9PEZI</name>
<dbReference type="PANTHER" id="PTHR43836">
    <property type="entry name" value="CATECHOL O-METHYLTRANSFERASE 1-RELATED"/>
    <property type="match status" value="1"/>
</dbReference>
<dbReference type="EMBL" id="MU007043">
    <property type="protein sequence ID" value="KAF2429887.1"/>
    <property type="molecule type" value="Genomic_DNA"/>
</dbReference>
<evidence type="ECO:0000256" key="3">
    <source>
        <dbReference type="ARBA" id="ARBA00022679"/>
    </source>
</evidence>
<protein>
    <recommendedName>
        <fullName evidence="1">catechol O-methyltransferase</fullName>
        <ecNumber evidence="1">2.1.1.6</ecNumber>
    </recommendedName>
</protein>
<dbReference type="OrthoDB" id="186626at2759"/>
<keyword evidence="5" id="KW-0128">Catecholamine metabolism</keyword>
<sequence>MQFDPQDTYIKPTEHYQTYDDGRELDLLYFIHNDPDIENMRGNPLRILDAIDDFARTREYLMNIGRDKGRIIGDLIREIRPRVMVELGGYVGYSTILLAHLHRQCGGSHYYTLEQSPEFAAVLLSLVDLAGLSSFVTVLVGEASRTLQRLQANGTLSSIDLLFLDHNPEAHLPDLKLCESLNLVNDSNVVIANNGMAIQHREYWGGGRARRDDGYTKYIRGSVEWRREAFRFEQWQKEWFRGNNSDVLPTLSGKPTRQIDSFGYTSQPTETYPKTDITYGYDGNPNLVYDTSFVRCFDPTGLEVSLLAKISYKVWC</sequence>
<gene>
    <name evidence="7" type="ORF">EJ08DRAFT_590162</name>
</gene>
<dbReference type="GO" id="GO:0032259">
    <property type="term" value="P:methylation"/>
    <property type="evidence" value="ECO:0007669"/>
    <property type="project" value="UniProtKB-KW"/>
</dbReference>
<organism evidence="7 8">
    <name type="scientific">Tothia fuscella</name>
    <dbReference type="NCBI Taxonomy" id="1048955"/>
    <lineage>
        <taxon>Eukaryota</taxon>
        <taxon>Fungi</taxon>
        <taxon>Dikarya</taxon>
        <taxon>Ascomycota</taxon>
        <taxon>Pezizomycotina</taxon>
        <taxon>Dothideomycetes</taxon>
        <taxon>Pleosporomycetidae</taxon>
        <taxon>Venturiales</taxon>
        <taxon>Cylindrosympodiaceae</taxon>
        <taxon>Tothia</taxon>
    </lineage>
</organism>
<evidence type="ECO:0000313" key="7">
    <source>
        <dbReference type="EMBL" id="KAF2429887.1"/>
    </source>
</evidence>
<dbReference type="GO" id="GO:0006584">
    <property type="term" value="P:catecholamine metabolic process"/>
    <property type="evidence" value="ECO:0007669"/>
    <property type="project" value="UniProtKB-KW"/>
</dbReference>
<keyword evidence="2 7" id="KW-0489">Methyltransferase</keyword>
<keyword evidence="3" id="KW-0808">Transferase</keyword>